<keyword evidence="2" id="KW-0966">Cell projection</keyword>
<keyword evidence="1" id="KW-0812">Transmembrane</keyword>
<sequence>MKFLLFLGIIIAVIIVLANLGPMILFAVGAWLLYVIYRQFAKAESTAAKVGWVLAGLIVLSMTISNVTAIIGVLALYFLYVLYRSWQDDQTKGAELL</sequence>
<accession>A0A2T4U5K2</accession>
<evidence type="ECO:0000313" key="3">
    <source>
        <dbReference type="Proteomes" id="UP000240509"/>
    </source>
</evidence>
<protein>
    <submittedName>
        <fullName evidence="2">Flagellar basal body rod protein</fullName>
    </submittedName>
</protein>
<dbReference type="EMBL" id="PZJJ01000015">
    <property type="protein sequence ID" value="PTL38682.1"/>
    <property type="molecule type" value="Genomic_DNA"/>
</dbReference>
<keyword evidence="1" id="KW-0472">Membrane</keyword>
<comment type="caution">
    <text evidence="2">The sequence shown here is derived from an EMBL/GenBank/DDBJ whole genome shotgun (WGS) entry which is preliminary data.</text>
</comment>
<dbReference type="RefSeq" id="WP_107585094.1">
    <property type="nucleotide sequence ID" value="NZ_PZJJ01000015.1"/>
</dbReference>
<feature type="transmembrane region" description="Helical" evidence="1">
    <location>
        <begin position="49"/>
        <end position="80"/>
    </location>
</feature>
<reference evidence="2 3" key="1">
    <citation type="submission" date="2018-03" db="EMBL/GenBank/DDBJ databases">
        <title>Alkalicoccus saliphilus sp. nov., isolated from a mineral pool.</title>
        <authorList>
            <person name="Zhao B."/>
        </authorList>
    </citation>
    <scope>NUCLEOTIDE SEQUENCE [LARGE SCALE GENOMIC DNA]</scope>
    <source>
        <strain evidence="2 3">6AG</strain>
    </source>
</reference>
<keyword evidence="1" id="KW-1133">Transmembrane helix</keyword>
<keyword evidence="3" id="KW-1185">Reference proteome</keyword>
<proteinExistence type="predicted"/>
<feature type="transmembrane region" description="Helical" evidence="1">
    <location>
        <begin position="6"/>
        <end position="37"/>
    </location>
</feature>
<name>A0A2T4U5K2_9BACI</name>
<dbReference type="OrthoDB" id="2971941at2"/>
<dbReference type="AlphaFoldDB" id="A0A2T4U5K2"/>
<keyword evidence="2" id="KW-0969">Cilium</keyword>
<gene>
    <name evidence="2" type="ORF">C6Y45_10025</name>
</gene>
<evidence type="ECO:0000313" key="2">
    <source>
        <dbReference type="EMBL" id="PTL38682.1"/>
    </source>
</evidence>
<organism evidence="2 3">
    <name type="scientific">Alkalicoccus saliphilus</name>
    <dbReference type="NCBI Taxonomy" id="200989"/>
    <lineage>
        <taxon>Bacteria</taxon>
        <taxon>Bacillati</taxon>
        <taxon>Bacillota</taxon>
        <taxon>Bacilli</taxon>
        <taxon>Bacillales</taxon>
        <taxon>Bacillaceae</taxon>
        <taxon>Alkalicoccus</taxon>
    </lineage>
</organism>
<keyword evidence="2" id="KW-0282">Flagellum</keyword>
<evidence type="ECO:0000256" key="1">
    <source>
        <dbReference type="SAM" id="Phobius"/>
    </source>
</evidence>
<dbReference type="Proteomes" id="UP000240509">
    <property type="component" value="Unassembled WGS sequence"/>
</dbReference>